<accession>A0A328DHM5</accession>
<sequence>MSFSMWVGNVYQKFGAMCLGIEDAMYKDSIAYVENQVQTVGESVKRFCSEMVQDLHPASLLDPVGVVFADMSVNPYAYLEIEKKKKKENMKEHHVKSTDDTQVIKGRSTLGGIHRRRNVGTIKRTEGYDDLPLMASLPVTSKSWERKDMKSPVCEIGETSEEICDLKVGSPVTSKSWEGNKMKSPVCEIGETLEGTCDHKVDLPVTSKPWESNNVKPPVFEIGEKIEEIFDHEEDSNMQTTGISIGNVASEVTLLVGSPVCERGESLEEFFVPKEDDKMQTTGSSIDNVASEVALLVGLPVCEMGEKEILDHKENNIQKPGSSIDNVASEVALLVGSPVCEMEENEIFDHKEDNNMQKTGSSIDNVASEVTLLVGSPVFEMEENEIFDHKEDNNMQKTGSSIDNVASEVALLVESPECEMGEKEMFGHKVDANMQTTGSYIGNVAYEVTLLAGSAGRKKQENFGCASAFDGSSSISSGTQEADMPNSTIWLSTISDSGISENHYFKVLDEANDVLEQEIDQDVEKTCVLVEGDGLLLPHGLAKHKSYKMKIREAFSSKKRSTKKEYQRLAKQYEQGLGKDCEGKNATPQISSGWDFPDSEWELL</sequence>
<dbReference type="PANTHER" id="PTHR34659">
    <property type="entry name" value="BNAA05G11610D PROTEIN"/>
    <property type="match status" value="1"/>
</dbReference>
<reference evidence="2 3" key="1">
    <citation type="submission" date="2018-06" db="EMBL/GenBank/DDBJ databases">
        <title>The Genome of Cuscuta australis (Dodder) Provides Insight into the Evolution of Plant Parasitism.</title>
        <authorList>
            <person name="Liu H."/>
        </authorList>
    </citation>
    <scope>NUCLEOTIDE SEQUENCE [LARGE SCALE GENOMIC DNA]</scope>
    <source>
        <strain evidence="3">cv. Yunnan</strain>
        <tissue evidence="2">Vines</tissue>
    </source>
</reference>
<feature type="region of interest" description="Disordered" evidence="1">
    <location>
        <begin position="577"/>
        <end position="599"/>
    </location>
</feature>
<evidence type="ECO:0000313" key="3">
    <source>
        <dbReference type="Proteomes" id="UP000249390"/>
    </source>
</evidence>
<dbReference type="Proteomes" id="UP000249390">
    <property type="component" value="Unassembled WGS sequence"/>
</dbReference>
<evidence type="ECO:0000256" key="1">
    <source>
        <dbReference type="SAM" id="MobiDB-lite"/>
    </source>
</evidence>
<proteinExistence type="predicted"/>
<keyword evidence="3" id="KW-1185">Reference proteome</keyword>
<dbReference type="AlphaFoldDB" id="A0A328DHM5"/>
<comment type="caution">
    <text evidence="2">The sequence shown here is derived from an EMBL/GenBank/DDBJ whole genome shotgun (WGS) entry which is preliminary data.</text>
</comment>
<dbReference type="PANTHER" id="PTHR34659:SF1">
    <property type="entry name" value="PROTEIN EGT2"/>
    <property type="match status" value="1"/>
</dbReference>
<evidence type="ECO:0000313" key="2">
    <source>
        <dbReference type="EMBL" id="RAL45282.1"/>
    </source>
</evidence>
<gene>
    <name evidence="2" type="ORF">DM860_014692</name>
</gene>
<dbReference type="EMBL" id="NQVE01000135">
    <property type="protein sequence ID" value="RAL45282.1"/>
    <property type="molecule type" value="Genomic_DNA"/>
</dbReference>
<organism evidence="2 3">
    <name type="scientific">Cuscuta australis</name>
    <dbReference type="NCBI Taxonomy" id="267555"/>
    <lineage>
        <taxon>Eukaryota</taxon>
        <taxon>Viridiplantae</taxon>
        <taxon>Streptophyta</taxon>
        <taxon>Embryophyta</taxon>
        <taxon>Tracheophyta</taxon>
        <taxon>Spermatophyta</taxon>
        <taxon>Magnoliopsida</taxon>
        <taxon>eudicotyledons</taxon>
        <taxon>Gunneridae</taxon>
        <taxon>Pentapetalae</taxon>
        <taxon>asterids</taxon>
        <taxon>lamiids</taxon>
        <taxon>Solanales</taxon>
        <taxon>Convolvulaceae</taxon>
        <taxon>Cuscuteae</taxon>
        <taxon>Cuscuta</taxon>
        <taxon>Cuscuta subgen. Grammica</taxon>
        <taxon>Cuscuta sect. Cleistogrammica</taxon>
    </lineage>
</organism>
<protein>
    <submittedName>
        <fullName evidence="2">Uncharacterized protein</fullName>
    </submittedName>
</protein>
<dbReference type="InterPro" id="IPR053273">
    <property type="entry name" value="CST_Regulator"/>
</dbReference>
<name>A0A328DHM5_9ASTE</name>